<evidence type="ECO:0000259" key="5">
    <source>
        <dbReference type="Pfam" id="PF03959"/>
    </source>
</evidence>
<organism evidence="6 7">
    <name type="scientific">Phycisphaera mikurensis (strain NBRC 102666 / KCTC 22515 / FYK2301M01)</name>
    <dbReference type="NCBI Taxonomy" id="1142394"/>
    <lineage>
        <taxon>Bacteria</taxon>
        <taxon>Pseudomonadati</taxon>
        <taxon>Planctomycetota</taxon>
        <taxon>Phycisphaerae</taxon>
        <taxon>Phycisphaerales</taxon>
        <taxon>Phycisphaeraceae</taxon>
        <taxon>Phycisphaera</taxon>
    </lineage>
</organism>
<dbReference type="GO" id="GO:0016042">
    <property type="term" value="P:lipid catabolic process"/>
    <property type="evidence" value="ECO:0007669"/>
    <property type="project" value="UniProtKB-KW"/>
</dbReference>
<dbReference type="Pfam" id="PF03959">
    <property type="entry name" value="FSH1"/>
    <property type="match status" value="1"/>
</dbReference>
<dbReference type="InterPro" id="IPR029058">
    <property type="entry name" value="AB_hydrolase_fold"/>
</dbReference>
<keyword evidence="2" id="KW-0442">Lipid degradation</keyword>
<evidence type="ECO:0000256" key="3">
    <source>
        <dbReference type="ARBA" id="ARBA00023098"/>
    </source>
</evidence>
<dbReference type="EMBL" id="AP012338">
    <property type="protein sequence ID" value="BAM04492.1"/>
    <property type="molecule type" value="Genomic_DNA"/>
</dbReference>
<dbReference type="PANTHER" id="PTHR10272">
    <property type="entry name" value="PLATELET-ACTIVATING FACTOR ACETYLHYDROLASE"/>
    <property type="match status" value="1"/>
</dbReference>
<dbReference type="OrthoDB" id="192696at2"/>
<feature type="chain" id="PRO_5003629741" description="Serine hydrolase domain-containing protein" evidence="4">
    <location>
        <begin position="20"/>
        <end position="302"/>
    </location>
</feature>
<accession>I0IGV4</accession>
<dbReference type="PANTHER" id="PTHR10272:SF0">
    <property type="entry name" value="PLATELET-ACTIVATING FACTOR ACETYLHYDROLASE"/>
    <property type="match status" value="1"/>
</dbReference>
<dbReference type="Gene3D" id="3.40.50.1820">
    <property type="entry name" value="alpha/beta hydrolase"/>
    <property type="match status" value="1"/>
</dbReference>
<dbReference type="GO" id="GO:0003847">
    <property type="term" value="F:1-alkyl-2-acetylglycerophosphocholine esterase activity"/>
    <property type="evidence" value="ECO:0007669"/>
    <property type="project" value="TreeGrafter"/>
</dbReference>
<evidence type="ECO:0000313" key="6">
    <source>
        <dbReference type="EMBL" id="BAM04492.1"/>
    </source>
</evidence>
<proteinExistence type="predicted"/>
<keyword evidence="4" id="KW-0732">Signal</keyword>
<evidence type="ECO:0000256" key="4">
    <source>
        <dbReference type="SAM" id="SignalP"/>
    </source>
</evidence>
<dbReference type="HOGENOM" id="CLU_066851_0_0_0"/>
<evidence type="ECO:0000256" key="1">
    <source>
        <dbReference type="ARBA" id="ARBA00022801"/>
    </source>
</evidence>
<dbReference type="RefSeq" id="WP_014437705.1">
    <property type="nucleotide sequence ID" value="NC_017080.1"/>
</dbReference>
<reference evidence="6 7" key="1">
    <citation type="submission" date="2012-02" db="EMBL/GenBank/DDBJ databases">
        <title>Complete genome sequence of Phycisphaera mikurensis NBRC 102666.</title>
        <authorList>
            <person name="Ankai A."/>
            <person name="Hosoyama A."/>
            <person name="Terui Y."/>
            <person name="Sekine M."/>
            <person name="Fukai R."/>
            <person name="Kato Y."/>
            <person name="Nakamura S."/>
            <person name="Yamada-Narita S."/>
            <person name="Kawakoshi A."/>
            <person name="Fukunaga Y."/>
            <person name="Yamazaki S."/>
            <person name="Fujita N."/>
        </authorList>
    </citation>
    <scope>NUCLEOTIDE SEQUENCE [LARGE SCALE GENOMIC DNA]</scope>
    <source>
        <strain evidence="7">NBRC 102666 / KCTC 22515 / FYK2301M01</strain>
    </source>
</reference>
<dbReference type="SUPFAM" id="SSF53474">
    <property type="entry name" value="alpha/beta-Hydrolases"/>
    <property type="match status" value="1"/>
</dbReference>
<gene>
    <name evidence="6" type="ordered locus">PSMK_23330</name>
</gene>
<dbReference type="InterPro" id="IPR005645">
    <property type="entry name" value="FSH-like_dom"/>
</dbReference>
<keyword evidence="7" id="KW-1185">Reference proteome</keyword>
<dbReference type="AlphaFoldDB" id="I0IGV4"/>
<feature type="signal peptide" evidence="4">
    <location>
        <begin position="1"/>
        <end position="19"/>
    </location>
</feature>
<dbReference type="eggNOG" id="COG4188">
    <property type="taxonomic scope" value="Bacteria"/>
</dbReference>
<keyword evidence="3" id="KW-0443">Lipid metabolism</keyword>
<name>I0IGV4_PHYMF</name>
<dbReference type="STRING" id="1142394.PSMK_23330"/>
<dbReference type="KEGG" id="phm:PSMK_23330"/>
<evidence type="ECO:0000256" key="2">
    <source>
        <dbReference type="ARBA" id="ARBA00022963"/>
    </source>
</evidence>
<evidence type="ECO:0000313" key="7">
    <source>
        <dbReference type="Proteomes" id="UP000007881"/>
    </source>
</evidence>
<protein>
    <recommendedName>
        <fullName evidence="5">Serine hydrolase domain-containing protein</fullName>
    </recommendedName>
</protein>
<feature type="domain" description="Serine hydrolase" evidence="5">
    <location>
        <begin position="141"/>
        <end position="204"/>
    </location>
</feature>
<sequence>MKRCLVVLLSLLAAGPAGAGVGHRVLHDEARGRDVPVKITTPDDAEPGRLPAVFFSHGLGGSVEAAGYLAEGLAEAGYIVVNVQHPGSDRRVWEGLPRATRRPAMRAAASAEQSRARPADVSFALTALLGTGDVPIDPARVGVAGHSFGSLTARLLAGQRVAGGRSFTDPRFRAAVALSGPPARFDAAVAEIAIPVLHITGTRDVSRIDPNLTPADRRDAYDRSPAGHQYLVLYAGADHGVFGGAGERRPRGRDLERDAAIQGSVLEACIRFFDGFLARPPQPLTHAALEAAVRGLGAVESK</sequence>
<keyword evidence="1" id="KW-0378">Hydrolase</keyword>
<dbReference type="Proteomes" id="UP000007881">
    <property type="component" value="Chromosome"/>
</dbReference>